<keyword evidence="4" id="KW-1185">Reference proteome</keyword>
<dbReference type="RefSeq" id="WP_233196797.1">
    <property type="nucleotide sequence ID" value="NZ_BAAAGZ010000010.1"/>
</dbReference>
<reference evidence="3 4" key="1">
    <citation type="submission" date="2021-01" db="EMBL/GenBank/DDBJ databases">
        <title>Whole genome shotgun sequence of Verrucosispora gifhornensis NBRC 16317.</title>
        <authorList>
            <person name="Komaki H."/>
            <person name="Tamura T."/>
        </authorList>
    </citation>
    <scope>NUCLEOTIDE SEQUENCE [LARGE SCALE GENOMIC DNA]</scope>
    <source>
        <strain evidence="3 4">NBRC 16317</strain>
    </source>
</reference>
<dbReference type="Pfam" id="PF07332">
    <property type="entry name" value="Phage_holin_3_6"/>
    <property type="match status" value="1"/>
</dbReference>
<feature type="transmembrane region" description="Helical" evidence="2">
    <location>
        <begin position="98"/>
        <end position="119"/>
    </location>
</feature>
<keyword evidence="2" id="KW-0472">Membrane</keyword>
<proteinExistence type="predicted"/>
<feature type="region of interest" description="Disordered" evidence="1">
    <location>
        <begin position="1"/>
        <end position="26"/>
    </location>
</feature>
<evidence type="ECO:0000256" key="1">
    <source>
        <dbReference type="SAM" id="MobiDB-lite"/>
    </source>
</evidence>
<evidence type="ECO:0000313" key="4">
    <source>
        <dbReference type="Proteomes" id="UP000647860"/>
    </source>
</evidence>
<evidence type="ECO:0000256" key="2">
    <source>
        <dbReference type="SAM" id="Phobius"/>
    </source>
</evidence>
<organism evidence="3 4">
    <name type="scientific">Micromonospora gifhornensis</name>
    <dbReference type="NCBI Taxonomy" id="84594"/>
    <lineage>
        <taxon>Bacteria</taxon>
        <taxon>Bacillati</taxon>
        <taxon>Actinomycetota</taxon>
        <taxon>Actinomycetes</taxon>
        <taxon>Micromonosporales</taxon>
        <taxon>Micromonosporaceae</taxon>
        <taxon>Micromonospora</taxon>
    </lineage>
</organism>
<evidence type="ECO:0000313" key="3">
    <source>
        <dbReference type="EMBL" id="GIJ16420.1"/>
    </source>
</evidence>
<comment type="caution">
    <text evidence="3">The sequence shown here is derived from an EMBL/GenBank/DDBJ whole genome shotgun (WGS) entry which is preliminary data.</text>
</comment>
<feature type="compositionally biased region" description="Polar residues" evidence="1">
    <location>
        <begin position="7"/>
        <end position="19"/>
    </location>
</feature>
<keyword evidence="2" id="KW-0812">Transmembrane</keyword>
<dbReference type="InterPro" id="IPR009937">
    <property type="entry name" value="Phage_holin_3_6"/>
</dbReference>
<protein>
    <submittedName>
        <fullName evidence="3">Membrane protein</fullName>
    </submittedName>
</protein>
<gene>
    <name evidence="3" type="ORF">Vgi01_31040</name>
</gene>
<sequence>MADVANIRTSHNGGTSHNGKTAHLGSEPSTAELVQRAAEQVSRLVRDELTLARAELTEKGKRAGIGAGLLAGGGAFAFFGLGALVTTAILLLALVMPAWVAALIVAVVMFLIAGVLALIGRRQVSRAVPPVPQATVRSLRADVDVVSAAVKDRGRA</sequence>
<dbReference type="EMBL" id="BOPA01000020">
    <property type="protein sequence ID" value="GIJ16420.1"/>
    <property type="molecule type" value="Genomic_DNA"/>
</dbReference>
<keyword evidence="2" id="KW-1133">Transmembrane helix</keyword>
<accession>A0ABQ4IER6</accession>
<name>A0ABQ4IER6_9ACTN</name>
<feature type="transmembrane region" description="Helical" evidence="2">
    <location>
        <begin position="69"/>
        <end position="92"/>
    </location>
</feature>
<dbReference type="Proteomes" id="UP000647860">
    <property type="component" value="Unassembled WGS sequence"/>
</dbReference>